<comment type="subcellular location">
    <subcellularLocation>
        <location evidence="1">Nucleus</location>
    </subcellularLocation>
</comment>
<dbReference type="InterPro" id="IPR016177">
    <property type="entry name" value="DNA-bd_dom_sf"/>
</dbReference>
<feature type="region of interest" description="Disordered" evidence="6">
    <location>
        <begin position="31"/>
        <end position="143"/>
    </location>
</feature>
<dbReference type="InterPro" id="IPR036955">
    <property type="entry name" value="AP2/ERF_dom_sf"/>
</dbReference>
<feature type="domain" description="AP2/ERF" evidence="8">
    <location>
        <begin position="147"/>
        <end position="186"/>
    </location>
</feature>
<dbReference type="Gene3D" id="3.30.730.10">
    <property type="entry name" value="AP2/ERF domain"/>
    <property type="match status" value="2"/>
</dbReference>
<evidence type="ECO:0000256" key="4">
    <source>
        <dbReference type="ARBA" id="ARBA00023163"/>
    </source>
</evidence>
<dbReference type="InterPro" id="IPR007019">
    <property type="entry name" value="SURF6"/>
</dbReference>
<evidence type="ECO:0000256" key="7">
    <source>
        <dbReference type="SAM" id="Phobius"/>
    </source>
</evidence>
<evidence type="ECO:0000256" key="6">
    <source>
        <dbReference type="SAM" id="MobiDB-lite"/>
    </source>
</evidence>
<name>A0A7S0XDN0_9CHLO</name>
<evidence type="ECO:0008006" key="11">
    <source>
        <dbReference type="Google" id="ProtNLM"/>
    </source>
</evidence>
<keyword evidence="4" id="KW-0804">Transcription</keyword>
<keyword evidence="2" id="KW-0805">Transcription regulation</keyword>
<evidence type="ECO:0000256" key="5">
    <source>
        <dbReference type="ARBA" id="ARBA00023242"/>
    </source>
</evidence>
<organism evidence="10">
    <name type="scientific">Mantoniella antarctica</name>
    <dbReference type="NCBI Taxonomy" id="81844"/>
    <lineage>
        <taxon>Eukaryota</taxon>
        <taxon>Viridiplantae</taxon>
        <taxon>Chlorophyta</taxon>
        <taxon>Mamiellophyceae</taxon>
        <taxon>Mamiellales</taxon>
        <taxon>Mamiellaceae</taxon>
        <taxon>Mantoniella</taxon>
    </lineage>
</organism>
<dbReference type="Gene3D" id="4.10.1100.10">
    <property type="entry name" value="Transcription factor, SBP-box domain"/>
    <property type="match status" value="1"/>
</dbReference>
<feature type="compositionally biased region" description="Basic and acidic residues" evidence="6">
    <location>
        <begin position="50"/>
        <end position="59"/>
    </location>
</feature>
<keyword evidence="5" id="KW-0539">Nucleus</keyword>
<dbReference type="Pfam" id="PF15459">
    <property type="entry name" value="RRP14"/>
    <property type="match status" value="1"/>
</dbReference>
<dbReference type="InterPro" id="IPR036893">
    <property type="entry name" value="SBP_sf"/>
</dbReference>
<accession>A0A7S0XDN0</accession>
<dbReference type="PROSITE" id="PS51141">
    <property type="entry name" value="ZF_SBP"/>
    <property type="match status" value="1"/>
</dbReference>
<feature type="compositionally biased region" description="Acidic residues" evidence="6">
    <location>
        <begin position="93"/>
        <end position="135"/>
    </location>
</feature>
<dbReference type="SUPFAM" id="SSF103612">
    <property type="entry name" value="SBT domain"/>
    <property type="match status" value="1"/>
</dbReference>
<feature type="domain" description="SBP-type" evidence="9">
    <location>
        <begin position="372"/>
        <end position="447"/>
    </location>
</feature>
<dbReference type="InterPro" id="IPR001471">
    <property type="entry name" value="AP2/ERF_dom"/>
</dbReference>
<dbReference type="PANTHER" id="PTHR14369:SF0">
    <property type="entry name" value="SURFEIT LOCUS PROTEIN 6"/>
    <property type="match status" value="1"/>
</dbReference>
<evidence type="ECO:0000256" key="1">
    <source>
        <dbReference type="ARBA" id="ARBA00004123"/>
    </source>
</evidence>
<feature type="transmembrane region" description="Helical" evidence="7">
    <location>
        <begin position="1568"/>
        <end position="1585"/>
    </location>
</feature>
<dbReference type="GO" id="GO:0005730">
    <property type="term" value="C:nucleolus"/>
    <property type="evidence" value="ECO:0007669"/>
    <property type="project" value="TreeGrafter"/>
</dbReference>
<keyword evidence="7" id="KW-0812">Transmembrane</keyword>
<dbReference type="EMBL" id="HBFC01028655">
    <property type="protein sequence ID" value="CAD8716116.1"/>
    <property type="molecule type" value="Transcribed_RNA"/>
</dbReference>
<proteinExistence type="predicted"/>
<feature type="compositionally biased region" description="Polar residues" evidence="6">
    <location>
        <begin position="1637"/>
        <end position="1651"/>
    </location>
</feature>
<feature type="region of interest" description="Disordered" evidence="6">
    <location>
        <begin position="1630"/>
        <end position="1651"/>
    </location>
</feature>
<protein>
    <recommendedName>
        <fullName evidence="11">AP2/ERF domain-containing protein</fullName>
    </recommendedName>
</protein>
<sequence>MAVSLEDRVRHHSDFFDRLVELIPARYYVPDEANPEWNKFNKSKSAKAASKQEAKENSKKALRAKLQPGNAQTTLEKIRAAELGVKGKKGGADDDAQDDEANDSDFEDDVSDEEEQEEEDVDEEEEDDEDEEEVEVIGRGHGDFSSRFKGVTWDRRKNKWTARGKAQRKDVHIGYYDKEEDAARAHRDYVEHGTLPARKVPTPAFIGVSWHKTRKGWRAQISKNGKKTNLGVFETQQDAALVYNAAVTRLGCPASWLYDVAHAGCAGNEELHNSEGVPAGKKSVVAARAKPPHRRPPTGTHAVGTSKTPPPAAVGGPAAQHLTPFVVQHEAETVRSKARMVTPGVAGLAPKAGVPSWTPCSPRLWPDAFKRVRACRIASCTGICDKAYTARSRVCLKHMQALSTSIDGESRRFCQKCTRFHTLDLFEGTHRSCTAQRLKTLQKAKRPRTLQEGGQTGMGVLKGVGLTQLDTEQQDPSTRVYKRHRASKAPGAPAAAAVTSNIPAHLGSTSQDSVTTLLSGLADDVFEDAYADQWQEQLGYALGTAGPGAKARVKNEFPSPPLLSVNDINPAMRGLMGSVEHYHHRQQQQQHLHHLHQQQQQQLIRCQKYEEQLLHHQQRHRPDIGFSGGGDGVGGSDGVGFDAAGIAHYEQFGRGGPGIDLATDETSTHERYPTIPTELQHAVVRFQQELLIGEHPVSDMTHQMGSTVSNHSGAQIAAGGLSSAFAGRFDHPAPGSRDTTTSCDTLTLWAKLNGFSPNNFPMEGLSPELHRWLKPNIPAHMSGHIQPGCTLLTVDCLLPVGEASHIRRAGVYALAESILAGPLGARGDVTVGLGPEALVCVADRDAATGNIIPGCFSQRILLDAAALMPGGAEAANACAASLIATEGYAQNTDARLLLRAYPSCVFTGKSLPDASSKLLRRTASTSAPAPAPLTTTVRITFPAAAIAGCALRCRANGRTLPISIISTHSDPTGMLPASSRKMETVTFVVNIAVAGIDGVAVLELVRGGGKEPPSGDDRFTHHLSGVPVGVPPTPVLLVSDPEVHAALEEILALEQREQITLGCHHSTLYAVGATLLRGKAPPQQAFQLVCWMASKGPIGQLLTHRLLDIYPAASIITSATHAGTFLLHAVASGDLETVLTALYQCQEAAEERDFDTNVLAISPMGVDGETPLHRAAALHDRGGNADVMYELLATLAAPLAWSMGSPERPNLLNSSLVVDAVRAASATLVCVLRRYSKNTIEAATPGSPAAAEIIQEAISVCPFPVGASSYENACSVIALEILSVPSSATRLLNVAVRFSSSNAITASAVTGVAASSPVHNHDDPLVSSPLLSSEISLGAFIAAACKRWPALGRSRTRSARVLELIDSVREGAVGGMRRFRRMTLWVGKYGPNGDGSLIFDNDPKLERLWMDSQARTHSATDYTVFTLFLISQFACLFRFHRSPMLRSTDEETEVASVLEIVPQPAIPCLCAAFLILFKMRPLWYRRHRETIIIAFRFIATCIVIRAGWLFQYQDASSLFRRNILLVSNNLAPVFYPIRADRHFYIQLLNTVITFLLCRGTTSSSADNWPLRSFLAGVGFVISLLLEMQSRRAFALEREQARLASTRRLATQQGNGAQGRGDWFKWGASSSYCSKSSTKGTNSHTESTTKQA</sequence>
<keyword evidence="7" id="KW-1133">Transmembrane helix</keyword>
<dbReference type="SUPFAM" id="SSF54171">
    <property type="entry name" value="DNA-binding domain"/>
    <property type="match status" value="2"/>
</dbReference>
<dbReference type="InterPro" id="IPR004333">
    <property type="entry name" value="SBP_dom"/>
</dbReference>
<evidence type="ECO:0000313" key="10">
    <source>
        <dbReference type="EMBL" id="CAD8716116.1"/>
    </source>
</evidence>
<evidence type="ECO:0000259" key="9">
    <source>
        <dbReference type="PROSITE" id="PS51141"/>
    </source>
</evidence>
<feature type="region of interest" description="Disordered" evidence="6">
    <location>
        <begin position="285"/>
        <end position="318"/>
    </location>
</feature>
<keyword evidence="7" id="KW-0472">Membrane</keyword>
<reference evidence="10" key="1">
    <citation type="submission" date="2021-01" db="EMBL/GenBank/DDBJ databases">
        <authorList>
            <person name="Corre E."/>
            <person name="Pelletier E."/>
            <person name="Niang G."/>
            <person name="Scheremetjew M."/>
            <person name="Finn R."/>
            <person name="Kale V."/>
            <person name="Holt S."/>
            <person name="Cochrane G."/>
            <person name="Meng A."/>
            <person name="Brown T."/>
            <person name="Cohen L."/>
        </authorList>
    </citation>
    <scope>NUCLEOTIDE SEQUENCE</scope>
    <source>
        <strain evidence="10">SL-175</strain>
    </source>
</reference>
<evidence type="ECO:0000256" key="2">
    <source>
        <dbReference type="ARBA" id="ARBA00023015"/>
    </source>
</evidence>
<evidence type="ECO:0000256" key="3">
    <source>
        <dbReference type="ARBA" id="ARBA00023125"/>
    </source>
</evidence>
<feature type="transmembrane region" description="Helical" evidence="7">
    <location>
        <begin position="1460"/>
        <end position="1479"/>
    </location>
</feature>
<dbReference type="InterPro" id="IPR029188">
    <property type="entry name" value="Rrp14_N"/>
</dbReference>
<dbReference type="GO" id="GO:0003677">
    <property type="term" value="F:DNA binding"/>
    <property type="evidence" value="ECO:0007669"/>
    <property type="project" value="UniProtKB-KW"/>
</dbReference>
<gene>
    <name evidence="10" type="ORF">MANT1106_LOCUS17108</name>
</gene>
<dbReference type="GO" id="GO:0042273">
    <property type="term" value="P:ribosomal large subunit biogenesis"/>
    <property type="evidence" value="ECO:0007669"/>
    <property type="project" value="TreeGrafter"/>
</dbReference>
<dbReference type="PROSITE" id="PS51032">
    <property type="entry name" value="AP2_ERF"/>
    <property type="match status" value="2"/>
</dbReference>
<dbReference type="GO" id="GO:0042274">
    <property type="term" value="P:ribosomal small subunit biogenesis"/>
    <property type="evidence" value="ECO:0007669"/>
    <property type="project" value="TreeGrafter"/>
</dbReference>
<dbReference type="PANTHER" id="PTHR14369">
    <property type="entry name" value="SURFEIT LOCUS PROTEIN 6"/>
    <property type="match status" value="1"/>
</dbReference>
<feature type="transmembrane region" description="Helical" evidence="7">
    <location>
        <begin position="1491"/>
        <end position="1510"/>
    </location>
</feature>
<evidence type="ECO:0000259" key="8">
    <source>
        <dbReference type="PROSITE" id="PS51032"/>
    </source>
</evidence>
<dbReference type="Pfam" id="PF03110">
    <property type="entry name" value="SBP"/>
    <property type="match status" value="1"/>
</dbReference>
<feature type="domain" description="AP2/ERF" evidence="8">
    <location>
        <begin position="204"/>
        <end position="261"/>
    </location>
</feature>
<keyword evidence="3" id="KW-0238">DNA-binding</keyword>
<dbReference type="GO" id="GO:0003700">
    <property type="term" value="F:DNA-binding transcription factor activity"/>
    <property type="evidence" value="ECO:0007669"/>
    <property type="project" value="InterPro"/>
</dbReference>
<dbReference type="GO" id="GO:0003723">
    <property type="term" value="F:RNA binding"/>
    <property type="evidence" value="ECO:0007669"/>
    <property type="project" value="TreeGrafter"/>
</dbReference>